<dbReference type="InterPro" id="IPR021505">
    <property type="entry name" value="Phage_B3_Orf6"/>
</dbReference>
<dbReference type="EMBL" id="FMJD01000006">
    <property type="protein sequence ID" value="SCM75409.1"/>
    <property type="molecule type" value="Genomic_DNA"/>
</dbReference>
<organism evidence="1">
    <name type="scientific">uncultured Pleomorphomonas sp</name>
    <dbReference type="NCBI Taxonomy" id="442121"/>
    <lineage>
        <taxon>Bacteria</taxon>
        <taxon>Pseudomonadati</taxon>
        <taxon>Pseudomonadota</taxon>
        <taxon>Alphaproteobacteria</taxon>
        <taxon>Hyphomicrobiales</taxon>
        <taxon>Pleomorphomonadaceae</taxon>
        <taxon>Pleomorphomonas</taxon>
        <taxon>environmental samples</taxon>
    </lineage>
</organism>
<evidence type="ECO:0000313" key="1">
    <source>
        <dbReference type="EMBL" id="SCM75409.1"/>
    </source>
</evidence>
<protein>
    <recommendedName>
        <fullName evidence="2">Sulfate transporter</fullName>
    </recommendedName>
</protein>
<evidence type="ECO:0008006" key="2">
    <source>
        <dbReference type="Google" id="ProtNLM"/>
    </source>
</evidence>
<accession>A0A212LDH8</accession>
<sequence length="216" mass="23893">MDMPETLTAPDGVIEINGRLYMTDARGALVPLGTIKAQDKLIDETVRKIMGHAVALSEQIGRFKGHTFDDIGSMQALLEQEYGAKAGGAKGNVTLTTFDGTMRVVLKMADLIEFGPELQAAKKLVDECLNDWSADAGDELRMIVNRAFQVDKEGRINRAEIFMLLRAQIDDPRWKRAMDAVRDSIRVIGAKAYLTFHKRPSAEAAWESISIDLARA</sequence>
<dbReference type="RefSeq" id="WP_288195788.1">
    <property type="nucleotide sequence ID" value="NZ_LT608334.1"/>
</dbReference>
<name>A0A212LDH8_9HYPH</name>
<reference evidence="1" key="1">
    <citation type="submission" date="2016-08" db="EMBL/GenBank/DDBJ databases">
        <authorList>
            <person name="Seilhamer J.J."/>
        </authorList>
    </citation>
    <scope>NUCLEOTIDE SEQUENCE</scope>
    <source>
        <strain evidence="1">86</strain>
    </source>
</reference>
<gene>
    <name evidence="1" type="ORF">KL86PLE_20077</name>
</gene>
<proteinExistence type="predicted"/>
<dbReference type="Pfam" id="PF11363">
    <property type="entry name" value="DUF3164"/>
    <property type="match status" value="1"/>
</dbReference>
<dbReference type="AlphaFoldDB" id="A0A212LDH8"/>